<dbReference type="EMBL" id="JAPUFD010000011">
    <property type="protein sequence ID" value="MDI1490124.1"/>
    <property type="molecule type" value="Genomic_DNA"/>
</dbReference>
<dbReference type="Proteomes" id="UP001161017">
    <property type="component" value="Unassembled WGS sequence"/>
</dbReference>
<dbReference type="AlphaFoldDB" id="A0AA43TW48"/>
<organism evidence="1 2">
    <name type="scientific">Ramalina farinacea</name>
    <dbReference type="NCBI Taxonomy" id="258253"/>
    <lineage>
        <taxon>Eukaryota</taxon>
        <taxon>Fungi</taxon>
        <taxon>Dikarya</taxon>
        <taxon>Ascomycota</taxon>
        <taxon>Pezizomycotina</taxon>
        <taxon>Lecanoromycetes</taxon>
        <taxon>OSLEUM clade</taxon>
        <taxon>Lecanoromycetidae</taxon>
        <taxon>Lecanorales</taxon>
        <taxon>Lecanorineae</taxon>
        <taxon>Ramalinaceae</taxon>
        <taxon>Ramalina</taxon>
    </lineage>
</organism>
<keyword evidence="2" id="KW-1185">Reference proteome</keyword>
<evidence type="ECO:0000313" key="1">
    <source>
        <dbReference type="EMBL" id="MDI1490124.1"/>
    </source>
</evidence>
<proteinExistence type="predicted"/>
<sequence length="237" mass="26969">MVEQKRQYQLNTKKKLSKEETYQSIIAKDRNDMNKLLTKEQIDEIYRAVEEDLRVGASSTERVLEHLGMAESSNQAVISSGQVYSLKTTSIVDPPSTSFFSNSFFHKAKFAFVTSYKMPRVSEKVQSYNENARGISFQRIDLVYRTLAAGKQLDPHRICDSIRSEIDMTNQKRYFQGRSGIHRSREQTWESITANDKKELKGYNFTSKGQIDAAYGPIEAQLNAESYAAASSSARAF</sequence>
<evidence type="ECO:0000313" key="2">
    <source>
        <dbReference type="Proteomes" id="UP001161017"/>
    </source>
</evidence>
<reference evidence="1" key="1">
    <citation type="journal article" date="2023" name="Genome Biol. Evol.">
        <title>First Whole Genome Sequence and Flow Cytometry Genome Size Data for the Lichen-Forming Fungus Ramalina farinacea (Ascomycota).</title>
        <authorList>
            <person name="Llewellyn T."/>
            <person name="Mian S."/>
            <person name="Hill R."/>
            <person name="Leitch I.J."/>
            <person name="Gaya E."/>
        </authorList>
    </citation>
    <scope>NUCLEOTIDE SEQUENCE</scope>
    <source>
        <strain evidence="1">LIQ254RAFAR</strain>
    </source>
</reference>
<protein>
    <submittedName>
        <fullName evidence="1">Uncharacterized protein</fullName>
    </submittedName>
</protein>
<comment type="caution">
    <text evidence="1">The sequence shown here is derived from an EMBL/GenBank/DDBJ whole genome shotgun (WGS) entry which is preliminary data.</text>
</comment>
<accession>A0AA43TW48</accession>
<name>A0AA43TW48_9LECA</name>
<gene>
    <name evidence="1" type="ORF">OHK93_001324</name>
</gene>